<dbReference type="AlphaFoldDB" id="A0A3N0Y7L2"/>
<protein>
    <submittedName>
        <fullName evidence="1">Uncharacterized protein</fullName>
    </submittedName>
</protein>
<proteinExistence type="predicted"/>
<accession>A0A3N0Y7L2</accession>
<gene>
    <name evidence="1" type="ORF">DPX16_9431</name>
</gene>
<comment type="caution">
    <text evidence="1">The sequence shown here is derived from an EMBL/GenBank/DDBJ whole genome shotgun (WGS) entry which is preliminary data.</text>
</comment>
<organism evidence="1 2">
    <name type="scientific">Anabarilius grahami</name>
    <name type="common">Kanglang fish</name>
    <name type="synonym">Barilius grahami</name>
    <dbReference type="NCBI Taxonomy" id="495550"/>
    <lineage>
        <taxon>Eukaryota</taxon>
        <taxon>Metazoa</taxon>
        <taxon>Chordata</taxon>
        <taxon>Craniata</taxon>
        <taxon>Vertebrata</taxon>
        <taxon>Euteleostomi</taxon>
        <taxon>Actinopterygii</taxon>
        <taxon>Neopterygii</taxon>
        <taxon>Teleostei</taxon>
        <taxon>Ostariophysi</taxon>
        <taxon>Cypriniformes</taxon>
        <taxon>Xenocyprididae</taxon>
        <taxon>Xenocypridinae</taxon>
        <taxon>Xenocypridinae incertae sedis</taxon>
        <taxon>Anabarilius</taxon>
    </lineage>
</organism>
<evidence type="ECO:0000313" key="2">
    <source>
        <dbReference type="Proteomes" id="UP000281406"/>
    </source>
</evidence>
<dbReference type="Proteomes" id="UP000281406">
    <property type="component" value="Unassembled WGS sequence"/>
</dbReference>
<name>A0A3N0Y7L2_ANAGA</name>
<reference evidence="1 2" key="1">
    <citation type="submission" date="2018-10" db="EMBL/GenBank/DDBJ databases">
        <title>Genome assembly for a Yunnan-Guizhou Plateau 3E fish, Anabarilius grahami (Regan), and its evolutionary and genetic applications.</title>
        <authorList>
            <person name="Jiang W."/>
        </authorList>
    </citation>
    <scope>NUCLEOTIDE SEQUENCE [LARGE SCALE GENOMIC DNA]</scope>
    <source>
        <strain evidence="1">AG-KIZ</strain>
        <tissue evidence="1">Muscle</tissue>
    </source>
</reference>
<dbReference type="EMBL" id="RJVU01051519">
    <property type="protein sequence ID" value="ROL41840.1"/>
    <property type="molecule type" value="Genomic_DNA"/>
</dbReference>
<keyword evidence="2" id="KW-1185">Reference proteome</keyword>
<evidence type="ECO:0000313" key="1">
    <source>
        <dbReference type="EMBL" id="ROL41840.1"/>
    </source>
</evidence>
<sequence length="165" mass="18859">MCEIPPEHSNPHDRSIHVLKRASVLPHTPRADLREGVLAEARLDSGFRNDVQTFFPRIRQTDTEARRTLLHLHTFLKMREYNHIAARASRWTIRLQETDTSEEDGAEMCDIDQFTHRLTTQHKHHEQLLQAVMEQVSAGASRAALCLTAEISPNAPMGSKTARYN</sequence>